<keyword evidence="3 5" id="KW-0408">Iron</keyword>
<feature type="binding site" evidence="5">
    <location>
        <position position="31"/>
    </location>
    <ligand>
        <name>Fe cation</name>
        <dbReference type="ChEBI" id="CHEBI:24875"/>
        <label>1</label>
    </ligand>
</feature>
<feature type="binding site" evidence="5">
    <location>
        <position position="71"/>
    </location>
    <ligand>
        <name>AMP</name>
        <dbReference type="ChEBI" id="CHEBI:456215"/>
    </ligand>
</feature>
<keyword evidence="5" id="KW-0547">Nucleotide-binding</keyword>
<keyword evidence="5" id="KW-0114">cAMP</keyword>
<dbReference type="GO" id="GO:0000166">
    <property type="term" value="F:nucleotide binding"/>
    <property type="evidence" value="ECO:0007669"/>
    <property type="project" value="UniProtKB-UniRule"/>
</dbReference>
<feature type="binding site" evidence="5">
    <location>
        <position position="71"/>
    </location>
    <ligand>
        <name>Fe cation</name>
        <dbReference type="ChEBI" id="CHEBI:24875"/>
        <label>2</label>
    </ligand>
</feature>
<dbReference type="InterPro" id="IPR026575">
    <property type="entry name" value="GpdQ/CpdA-like"/>
</dbReference>
<dbReference type="HAMAP" id="MF_00905">
    <property type="entry name" value="cAMP_phosphodiest_CpdA"/>
    <property type="match status" value="1"/>
</dbReference>
<dbReference type="NCBIfam" id="NF008359">
    <property type="entry name" value="PRK11148.1"/>
    <property type="match status" value="1"/>
</dbReference>
<dbReference type="GO" id="GO:0004115">
    <property type="term" value="F:3',5'-cyclic-AMP phosphodiesterase activity"/>
    <property type="evidence" value="ECO:0007669"/>
    <property type="project" value="UniProtKB-UniRule"/>
</dbReference>
<feature type="binding site" evidence="5">
    <location>
        <position position="213"/>
    </location>
    <ligand>
        <name>Fe cation</name>
        <dbReference type="ChEBI" id="CHEBI:24875"/>
        <label>1</label>
    </ligand>
</feature>
<sequence length="283" mass="32032">MKKGAYLENLFKLPMPANETEIRILQLTDIHLFADKKKTLLGINTADSYSAVLEAIATQKQRFDLIITTGDLAQEPAITSYQYFARGMAELLPTPCVWLPGNHDDQRIMADVLFDAGITATKQVTIGDNWQILLLDSQVSEQPYGHLNDHQLLWMEQCLQMFPQRYTLVALHHPPLACGCRWLDQNNLRNASMLAEIVLRYPRVTTLLCGHIHQEIDLNWCGKRLLATPSTCIQFKPDHATFTLDNVAPGWRCINLQPDGTVKTQVKRLANGLFYPDINANGY</sequence>
<feature type="binding site" evidence="5">
    <location>
        <position position="29"/>
    </location>
    <ligand>
        <name>Fe cation</name>
        <dbReference type="ChEBI" id="CHEBI:24875"/>
        <label>1</label>
    </ligand>
</feature>
<protein>
    <recommendedName>
        <fullName evidence="5">3',5'-cyclic adenosine monophosphate phosphodiesterase CpdA</fullName>
        <shortName evidence="5">3',5'-cyclic AMP phosphodiesterase</shortName>
        <shortName evidence="5">cAMP phosphodiesterase</shortName>
        <ecNumber evidence="5">3.1.4.53</ecNumber>
    </recommendedName>
</protein>
<keyword evidence="2 5" id="KW-0378">Hydrolase</keyword>
<dbReference type="SUPFAM" id="SSF56300">
    <property type="entry name" value="Metallo-dependent phosphatases"/>
    <property type="match status" value="1"/>
</dbReference>
<dbReference type="PANTHER" id="PTHR42988">
    <property type="entry name" value="PHOSPHOHYDROLASE"/>
    <property type="match status" value="1"/>
</dbReference>
<evidence type="ECO:0000256" key="2">
    <source>
        <dbReference type="ARBA" id="ARBA00022801"/>
    </source>
</evidence>
<dbReference type="InterPro" id="IPR046379">
    <property type="entry name" value="cAMP_phosphodiest_CpdA"/>
</dbReference>
<comment type="cofactor">
    <cofactor evidence="5">
        <name>Fe(2+)</name>
        <dbReference type="ChEBI" id="CHEBI:29033"/>
    </cofactor>
    <text evidence="5">Binds 2 Fe(2+) ions per subunit.</text>
</comment>
<gene>
    <name evidence="5 7" type="primary">cpdA</name>
    <name evidence="7" type="ORF">RINTU1_16550</name>
</gene>
<feature type="binding site" evidence="5">
    <location>
        <position position="211"/>
    </location>
    <ligand>
        <name>Fe cation</name>
        <dbReference type="ChEBI" id="CHEBI:24875"/>
        <label>2</label>
    </ligand>
</feature>
<feature type="binding site" evidence="5">
    <location>
        <position position="102"/>
    </location>
    <ligand>
        <name>Fe cation</name>
        <dbReference type="ChEBI" id="CHEBI:24875"/>
        <label>2</label>
    </ligand>
</feature>
<dbReference type="InterPro" id="IPR029052">
    <property type="entry name" value="Metallo-depent_PP-like"/>
</dbReference>
<organism evidence="7 8">
    <name type="scientific">Candidatus Regiella insecticola</name>
    <dbReference type="NCBI Taxonomy" id="138073"/>
    <lineage>
        <taxon>Bacteria</taxon>
        <taxon>Pseudomonadati</taxon>
        <taxon>Pseudomonadota</taxon>
        <taxon>Gammaproteobacteria</taxon>
        <taxon>Enterobacterales</taxon>
        <taxon>Enterobacteriaceae</taxon>
        <taxon>aphid secondary symbionts</taxon>
        <taxon>Candidatus Regiella</taxon>
    </lineage>
</organism>
<dbReference type="AlphaFoldDB" id="A0A6L2ZPR4"/>
<feature type="binding site" evidence="5">
    <location>
        <position position="31"/>
    </location>
    <ligand>
        <name>AMP</name>
        <dbReference type="ChEBI" id="CHEBI:456215"/>
    </ligand>
</feature>
<feature type="binding site" evidence="5">
    <location>
        <position position="71"/>
    </location>
    <ligand>
        <name>Fe cation</name>
        <dbReference type="ChEBI" id="CHEBI:24875"/>
        <label>1</label>
    </ligand>
</feature>
<dbReference type="CDD" id="cd07402">
    <property type="entry name" value="MPP_GpdQ"/>
    <property type="match status" value="1"/>
</dbReference>
<accession>A0A6L2ZPR4</accession>
<name>A0A6L2ZPR4_9ENTR</name>
<dbReference type="Pfam" id="PF00149">
    <property type="entry name" value="Metallophos"/>
    <property type="match status" value="1"/>
</dbReference>
<comment type="function">
    <text evidence="5">Hydrolyzes cAMP to 5'-AMP. Plays an important regulatory role in modulating the intracellular concentration of cAMP, thereby influencing cAMP-dependent processes.</text>
</comment>
<reference evidence="7 8" key="1">
    <citation type="submission" date="2020-06" db="EMBL/GenBank/DDBJ databases">
        <title>The genome sequence of Candidatus Regiella insecticola strain Tut.</title>
        <authorList>
            <person name="Nikoh N."/>
            <person name="Tsuchida T."/>
            <person name="Koga R."/>
            <person name="Oshima K."/>
            <person name="Hattori M."/>
            <person name="Fukatsu T."/>
        </authorList>
    </citation>
    <scope>NUCLEOTIDE SEQUENCE [LARGE SCALE GENOMIC DNA]</scope>
    <source>
        <strain evidence="7 8">Tut</strain>
    </source>
</reference>
<evidence type="ECO:0000313" key="7">
    <source>
        <dbReference type="EMBL" id="GFN46198.1"/>
    </source>
</evidence>
<dbReference type="PANTHER" id="PTHR42988:SF2">
    <property type="entry name" value="CYCLIC NUCLEOTIDE PHOSPHODIESTERASE CBUA0032-RELATED"/>
    <property type="match status" value="1"/>
</dbReference>
<evidence type="ECO:0000256" key="3">
    <source>
        <dbReference type="ARBA" id="ARBA00023004"/>
    </source>
</evidence>
<feature type="binding site" evidence="5">
    <location>
        <position position="172"/>
    </location>
    <ligand>
        <name>Fe cation</name>
        <dbReference type="ChEBI" id="CHEBI:24875"/>
        <label>2</label>
    </ligand>
</feature>
<comment type="similarity">
    <text evidence="4 5">Belongs to the cyclic nucleotide phosphodiesterase class-III family.</text>
</comment>
<evidence type="ECO:0000256" key="1">
    <source>
        <dbReference type="ARBA" id="ARBA00022723"/>
    </source>
</evidence>
<dbReference type="Gene3D" id="3.60.21.10">
    <property type="match status" value="1"/>
</dbReference>
<evidence type="ECO:0000313" key="8">
    <source>
        <dbReference type="Proteomes" id="UP000504714"/>
    </source>
</evidence>
<dbReference type="EC" id="3.1.4.53" evidence="5"/>
<feature type="binding site" evidence="5">
    <location>
        <position position="213"/>
    </location>
    <ligand>
        <name>AMP</name>
        <dbReference type="ChEBI" id="CHEBI:456215"/>
    </ligand>
</feature>
<feature type="binding site" evidence="5">
    <location>
        <begin position="102"/>
        <end position="103"/>
    </location>
    <ligand>
        <name>AMP</name>
        <dbReference type="ChEBI" id="CHEBI:456215"/>
    </ligand>
</feature>
<dbReference type="Proteomes" id="UP000504714">
    <property type="component" value="Unassembled WGS sequence"/>
</dbReference>
<feature type="domain" description="Calcineurin-like phosphoesterase" evidence="6">
    <location>
        <begin position="22"/>
        <end position="214"/>
    </location>
</feature>
<proteinExistence type="inferred from homology"/>
<evidence type="ECO:0000259" key="6">
    <source>
        <dbReference type="Pfam" id="PF00149"/>
    </source>
</evidence>
<evidence type="ECO:0000256" key="4">
    <source>
        <dbReference type="ARBA" id="ARBA00025742"/>
    </source>
</evidence>
<dbReference type="InterPro" id="IPR050884">
    <property type="entry name" value="CNP_phosphodiesterase-III"/>
</dbReference>
<comment type="caution">
    <text evidence="7">The sequence shown here is derived from an EMBL/GenBank/DDBJ whole genome shotgun (WGS) entry which is preliminary data.</text>
</comment>
<dbReference type="GO" id="GO:0046872">
    <property type="term" value="F:metal ion binding"/>
    <property type="evidence" value="ECO:0007669"/>
    <property type="project" value="UniProtKB-UniRule"/>
</dbReference>
<dbReference type="EMBL" id="BLXO01000003">
    <property type="protein sequence ID" value="GFN46198.1"/>
    <property type="molecule type" value="Genomic_DNA"/>
</dbReference>
<dbReference type="InterPro" id="IPR004843">
    <property type="entry name" value="Calcineurin-like_PHP"/>
</dbReference>
<evidence type="ECO:0000256" key="5">
    <source>
        <dbReference type="HAMAP-Rule" id="MF_00905"/>
    </source>
</evidence>
<keyword evidence="1 5" id="KW-0479">Metal-binding</keyword>
<comment type="catalytic activity">
    <reaction evidence="5">
        <text>3',5'-cyclic AMP + H2O = AMP + H(+)</text>
        <dbReference type="Rhea" id="RHEA:25277"/>
        <dbReference type="ChEBI" id="CHEBI:15377"/>
        <dbReference type="ChEBI" id="CHEBI:15378"/>
        <dbReference type="ChEBI" id="CHEBI:58165"/>
        <dbReference type="ChEBI" id="CHEBI:456215"/>
        <dbReference type="EC" id="3.1.4.53"/>
    </reaction>
</comment>